<feature type="signal peptide" evidence="1">
    <location>
        <begin position="1"/>
        <end position="28"/>
    </location>
</feature>
<reference evidence="2 3" key="1">
    <citation type="submission" date="2024-09" db="EMBL/GenBank/DDBJ databases">
        <authorList>
            <person name="Sun Q."/>
            <person name="Mori K."/>
        </authorList>
    </citation>
    <scope>NUCLEOTIDE SEQUENCE [LARGE SCALE GENOMIC DNA]</scope>
    <source>
        <strain evidence="2 3">TBRC 0563</strain>
    </source>
</reference>
<dbReference type="Proteomes" id="UP001589627">
    <property type="component" value="Unassembled WGS sequence"/>
</dbReference>
<organism evidence="2 3">
    <name type="scientific">Actinoallomurus acaciae</name>
    <dbReference type="NCBI Taxonomy" id="502577"/>
    <lineage>
        <taxon>Bacteria</taxon>
        <taxon>Bacillati</taxon>
        <taxon>Actinomycetota</taxon>
        <taxon>Actinomycetes</taxon>
        <taxon>Streptosporangiales</taxon>
        <taxon>Thermomonosporaceae</taxon>
        <taxon>Actinoallomurus</taxon>
    </lineage>
</organism>
<dbReference type="EMBL" id="JBHLZP010000811">
    <property type="protein sequence ID" value="MFB9839788.1"/>
    <property type="molecule type" value="Genomic_DNA"/>
</dbReference>
<keyword evidence="1" id="KW-0732">Signal</keyword>
<feature type="chain" id="PRO_5046987822" evidence="1">
    <location>
        <begin position="29"/>
        <end position="374"/>
    </location>
</feature>
<accession>A0ABV5YXP5</accession>
<protein>
    <submittedName>
        <fullName evidence="2">Uncharacterized protein</fullName>
    </submittedName>
</protein>
<evidence type="ECO:0000313" key="3">
    <source>
        <dbReference type="Proteomes" id="UP001589627"/>
    </source>
</evidence>
<keyword evidence="3" id="KW-1185">Reference proteome</keyword>
<name>A0ABV5YXP5_9ACTN</name>
<evidence type="ECO:0000313" key="2">
    <source>
        <dbReference type="EMBL" id="MFB9839788.1"/>
    </source>
</evidence>
<evidence type="ECO:0000256" key="1">
    <source>
        <dbReference type="SAM" id="SignalP"/>
    </source>
</evidence>
<comment type="caution">
    <text evidence="2">The sequence shown here is derived from an EMBL/GenBank/DDBJ whole genome shotgun (WGS) entry which is preliminary data.</text>
</comment>
<sequence>MSISSKRALVIGALALLSLGAVTAPAGAAEEETGWRIAALSPSYTGGDDYQDVTATGPDDAWAVGTAPCCAADARKISHWDGTAWRPVTLPAAPQGAVEPTLRSVGASSTDDVWVFGDGADGPGFAHHWDGVTWSTTVFGAEVRIKETAVLGPRDAWFTGLEWTEPTGDRPIVEHYDGDGWTRTPLPDTLEDVNAISATSANDVWAMGWSGSAPVTLHWDGSAWRTIGLPAPDLDAGFGVAEGDILSVGPDDAWASGILVDDGVRPGPVLWHWNGRRWRLVNVDSPQDSLTTLAPDGRGGLWMVSAGPRPTADLLHYSRDGLTREPAPVEPGTTADVRELTLIPGTHALWGAATLTNDDGRSAAAVYRYDPPAA</sequence>
<gene>
    <name evidence="2" type="ORF">ACFFNX_47350</name>
</gene>
<proteinExistence type="predicted"/>
<dbReference type="RefSeq" id="WP_378212971.1">
    <property type="nucleotide sequence ID" value="NZ_JBHLZP010000811.1"/>
</dbReference>